<sequence>MESLHLSFQRVVEAGLFTGLFLSRSLKLSHMFYADDAIFVGQCSDENINTLVRVLDCFHRASGLKINMSKSKIMGIHVEGNKVEQAAAKLGCLILTLPFSYLGTKVGGSMSRIQAWKEVVDKFYTQQSLLWVKVIQAIHGDDGNVSMKNKFVVNSCRSYIIKEVGLLADRGVDMFEFLKLRLGNGERIKFWSDSWFSGGVLKDICPRLFALENSKQVTVKKNSGLFTVSSLCKKIDAKRLARVAEATRWIKFVPIKVNVLAWKVMIDALPTRLNISRRGIGIQSLSCPICDCGVESTDHLFFRCTLVKQLGHKVLTWWNLPVVEFDSYVAWKYWLSSMRVSSKIKLVLEGVWSVMWWFVWNHRNKILFDVTPPKKSMLFDVIVSCSFNWYKFRSKASFGWNEWLKNPSIISL</sequence>
<dbReference type="PANTHER" id="PTHR33116:SF79">
    <property type="entry name" value="REVERSE TRANSCRIPTASE DOMAIN, ZINC FINGER, CCHC-TYPE-RELATED"/>
    <property type="match status" value="1"/>
</dbReference>
<dbReference type="GO" id="GO:0003964">
    <property type="term" value="F:RNA-directed DNA polymerase activity"/>
    <property type="evidence" value="ECO:0007669"/>
    <property type="project" value="UniProtKB-KW"/>
</dbReference>
<dbReference type="PANTHER" id="PTHR33116">
    <property type="entry name" value="REVERSE TRANSCRIPTASE ZINC-BINDING DOMAIN-CONTAINING PROTEIN-RELATED-RELATED"/>
    <property type="match status" value="1"/>
</dbReference>
<keyword evidence="2" id="KW-0548">Nucleotidyltransferase</keyword>
<evidence type="ECO:0000259" key="1">
    <source>
        <dbReference type="Pfam" id="PF13966"/>
    </source>
</evidence>
<accession>A0A6L2M280</accession>
<dbReference type="EMBL" id="BKCJ010005688">
    <property type="protein sequence ID" value="GEU68118.1"/>
    <property type="molecule type" value="Genomic_DNA"/>
</dbReference>
<reference evidence="2" key="1">
    <citation type="journal article" date="2019" name="Sci. Rep.">
        <title>Draft genome of Tanacetum cinerariifolium, the natural source of mosquito coil.</title>
        <authorList>
            <person name="Yamashiro T."/>
            <person name="Shiraishi A."/>
            <person name="Satake H."/>
            <person name="Nakayama K."/>
        </authorList>
    </citation>
    <scope>NUCLEOTIDE SEQUENCE</scope>
</reference>
<keyword evidence="2" id="KW-0695">RNA-directed DNA polymerase</keyword>
<evidence type="ECO:0000313" key="2">
    <source>
        <dbReference type="EMBL" id="GEU68118.1"/>
    </source>
</evidence>
<comment type="caution">
    <text evidence="2">The sequence shown here is derived from an EMBL/GenBank/DDBJ whole genome shotgun (WGS) entry which is preliminary data.</text>
</comment>
<name>A0A6L2M280_TANCI</name>
<protein>
    <submittedName>
        <fullName evidence="2">RNA-directed DNA polymerase, eukaryota</fullName>
    </submittedName>
</protein>
<feature type="domain" description="Reverse transcriptase zinc-binding" evidence="1">
    <location>
        <begin position="226"/>
        <end position="309"/>
    </location>
</feature>
<keyword evidence="2" id="KW-0808">Transferase</keyword>
<dbReference type="AlphaFoldDB" id="A0A6L2M280"/>
<organism evidence="2">
    <name type="scientific">Tanacetum cinerariifolium</name>
    <name type="common">Dalmatian daisy</name>
    <name type="synonym">Chrysanthemum cinerariifolium</name>
    <dbReference type="NCBI Taxonomy" id="118510"/>
    <lineage>
        <taxon>Eukaryota</taxon>
        <taxon>Viridiplantae</taxon>
        <taxon>Streptophyta</taxon>
        <taxon>Embryophyta</taxon>
        <taxon>Tracheophyta</taxon>
        <taxon>Spermatophyta</taxon>
        <taxon>Magnoliopsida</taxon>
        <taxon>eudicotyledons</taxon>
        <taxon>Gunneridae</taxon>
        <taxon>Pentapetalae</taxon>
        <taxon>asterids</taxon>
        <taxon>campanulids</taxon>
        <taxon>Asterales</taxon>
        <taxon>Asteraceae</taxon>
        <taxon>Asteroideae</taxon>
        <taxon>Anthemideae</taxon>
        <taxon>Anthemidinae</taxon>
        <taxon>Tanacetum</taxon>
    </lineage>
</organism>
<dbReference type="Pfam" id="PF13966">
    <property type="entry name" value="zf-RVT"/>
    <property type="match status" value="1"/>
</dbReference>
<proteinExistence type="predicted"/>
<gene>
    <name evidence="2" type="ORF">Tci_040096</name>
</gene>
<dbReference type="InterPro" id="IPR026960">
    <property type="entry name" value="RVT-Znf"/>
</dbReference>